<evidence type="ECO:0000313" key="1">
    <source>
        <dbReference type="EMBL" id="AIX12314.1"/>
    </source>
</evidence>
<organism evidence="1 2">
    <name type="scientific">Citrobacter phage Stevie</name>
    <dbReference type="NCBI Taxonomy" id="2885922"/>
    <lineage>
        <taxon>Viruses</taxon>
        <taxon>Duplodnaviria</taxon>
        <taxon>Heunggongvirae</taxon>
        <taxon>Uroviricota</taxon>
        <taxon>Caudoviricetes</taxon>
        <taxon>Drexlerviridae</taxon>
        <taxon>Tempevirinae</taxon>
        <taxon>Tlsvirus</taxon>
        <taxon>Tlsvirus stevie</taxon>
    </lineage>
</organism>
<dbReference type="GeneID" id="24722933"/>
<reference evidence="1 2" key="1">
    <citation type="journal article" date="2015" name="Genome Announc.">
        <title>Complete Genome of Citrobacter freundii Siphophage Stevie.</title>
        <authorList>
            <person name="Shaw J.P."/>
            <person name="Aviles Medina C.A."/>
            <person name="Chen Y."/>
            <person name="Luna A.J."/>
            <person name="Hernandez A.C."/>
            <person name="Kuty Everett G.F."/>
        </authorList>
    </citation>
    <scope>NUCLEOTIDE SEQUENCE [LARGE SCALE GENOMIC DNA]</scope>
</reference>
<name>A0A0A0YPP2_9CAUD</name>
<keyword evidence="2" id="KW-1185">Reference proteome</keyword>
<evidence type="ECO:0000313" key="2">
    <source>
        <dbReference type="Proteomes" id="UP000030325"/>
    </source>
</evidence>
<dbReference type="KEGG" id="vg:24722933"/>
<dbReference type="RefSeq" id="YP_009148751.1">
    <property type="nucleotide sequence ID" value="NC_027350.1"/>
</dbReference>
<dbReference type="EMBL" id="KM236241">
    <property type="protein sequence ID" value="AIX12314.1"/>
    <property type="molecule type" value="Genomic_DNA"/>
</dbReference>
<gene>
    <name evidence="1" type="ORF">CPT_Stevie45</name>
</gene>
<sequence length="82" mass="9618">MSLPEKDYIPHRSEAMQKYRYKVVFSAISSLKEGETVYRIRDKHSYLLIGHTFHRSLAFDPKTLECHSIIDGRLLARVEPIK</sequence>
<proteinExistence type="predicted"/>
<protein>
    <submittedName>
        <fullName evidence="1">Uncharacterized protein</fullName>
    </submittedName>
</protein>
<accession>A0A0A0YPP2</accession>
<dbReference type="Proteomes" id="UP000030325">
    <property type="component" value="Segment"/>
</dbReference>